<proteinExistence type="predicted"/>
<protein>
    <submittedName>
        <fullName evidence="1">Uncharacterized protein</fullName>
    </submittedName>
</protein>
<dbReference type="EMBL" id="JACIJI010000001">
    <property type="protein sequence ID" value="MBB5717725.1"/>
    <property type="molecule type" value="Genomic_DNA"/>
</dbReference>
<evidence type="ECO:0000313" key="1">
    <source>
        <dbReference type="EMBL" id="MBB5717725.1"/>
    </source>
</evidence>
<dbReference type="RefSeq" id="WP_184001451.1">
    <property type="nucleotide sequence ID" value="NZ_BAABIF010000004.1"/>
</dbReference>
<organism evidence="1 2">
    <name type="scientific">Stakelama sediminis</name>
    <dbReference type="NCBI Taxonomy" id="463200"/>
    <lineage>
        <taxon>Bacteria</taxon>
        <taxon>Pseudomonadati</taxon>
        <taxon>Pseudomonadota</taxon>
        <taxon>Alphaproteobacteria</taxon>
        <taxon>Sphingomonadales</taxon>
        <taxon>Sphingomonadaceae</taxon>
        <taxon>Stakelama</taxon>
    </lineage>
</organism>
<sequence length="98" mass="10541">MNSGDAKRLHSSLEFIGIRTQATAAGLLQLCRELAGAGVLDAGAVSRIRDTIVNDIALDCPRSMSRDQYQAMVRERLDSLLTDPVGKKPQGSAAQMLQ</sequence>
<dbReference type="AlphaFoldDB" id="A0A840YVY4"/>
<keyword evidence="2" id="KW-1185">Reference proteome</keyword>
<evidence type="ECO:0000313" key="2">
    <source>
        <dbReference type="Proteomes" id="UP000554342"/>
    </source>
</evidence>
<dbReference type="Proteomes" id="UP000554342">
    <property type="component" value="Unassembled WGS sequence"/>
</dbReference>
<name>A0A840YVY4_9SPHN</name>
<gene>
    <name evidence="1" type="ORF">FHR23_000632</name>
</gene>
<comment type="caution">
    <text evidence="1">The sequence shown here is derived from an EMBL/GenBank/DDBJ whole genome shotgun (WGS) entry which is preliminary data.</text>
</comment>
<accession>A0A840YVY4</accession>
<reference evidence="1 2" key="1">
    <citation type="submission" date="2020-08" db="EMBL/GenBank/DDBJ databases">
        <title>Genomic Encyclopedia of Type Strains, Phase IV (KMG-IV): sequencing the most valuable type-strain genomes for metagenomic binning, comparative biology and taxonomic classification.</title>
        <authorList>
            <person name="Goeker M."/>
        </authorList>
    </citation>
    <scope>NUCLEOTIDE SEQUENCE [LARGE SCALE GENOMIC DNA]</scope>
    <source>
        <strain evidence="1 2">DSM 27203</strain>
    </source>
</reference>